<keyword evidence="2" id="KW-0326">Glycosidase</keyword>
<evidence type="ECO:0000259" key="3">
    <source>
        <dbReference type="Pfam" id="PF01156"/>
    </source>
</evidence>
<gene>
    <name evidence="4" type="ORF">CDO51_00400</name>
</gene>
<dbReference type="GO" id="GO:0006152">
    <property type="term" value="P:purine nucleoside catabolic process"/>
    <property type="evidence" value="ECO:0007669"/>
    <property type="project" value="TreeGrafter"/>
</dbReference>
<dbReference type="InterPro" id="IPR015910">
    <property type="entry name" value="I/U_nuclsd_hydro_CS"/>
</dbReference>
<dbReference type="Pfam" id="PF01156">
    <property type="entry name" value="IU_nuc_hydro"/>
    <property type="match status" value="1"/>
</dbReference>
<dbReference type="PANTHER" id="PTHR12304">
    <property type="entry name" value="INOSINE-URIDINE PREFERRING NUCLEOSIDE HYDROLASE"/>
    <property type="match status" value="1"/>
</dbReference>
<evidence type="ECO:0000313" key="5">
    <source>
        <dbReference type="Proteomes" id="UP000214588"/>
    </source>
</evidence>
<dbReference type="Proteomes" id="UP000214588">
    <property type="component" value="Unassembled WGS sequence"/>
</dbReference>
<keyword evidence="5" id="KW-1185">Reference proteome</keyword>
<evidence type="ECO:0000256" key="2">
    <source>
        <dbReference type="ARBA" id="ARBA00023295"/>
    </source>
</evidence>
<sequence length="312" mass="34556">MVKVIFDTDPGLDDAIALFFMLGRSDKLEPLAITTVFGNVSIEKTTENALKLVESIKKEGISVHSGASHPLVRDLTTGEFIHGDSGLGDVELDKPKKQIEDTKAAVCMAEYVLKHPGEVTIITVGPMTNLGLAMRLFPEIKDNLKEVIVMGGSVGFGNRTASAEYNIFADPHAAHIVFESNVPITMIGLDVTKKSSPSKEHIEQLQEIDNKASSLALKFLDFYRKKFDKDKNIALHDACAVAYAIDPSIFTTKEMDVRVELTGTHTFGRTVCSKGQEEVVDESRKEKRPVNVALEIDREKFFKELIEGYRRL</sequence>
<reference evidence="4 5" key="1">
    <citation type="submission" date="2017-06" db="EMBL/GenBank/DDBJ databases">
        <title>Draft Genome Sequence of Natranaerobius trueperi halophilic, alkalithermophilic bacteria from soda lakes.</title>
        <authorList>
            <person name="Zhao B."/>
        </authorList>
    </citation>
    <scope>NUCLEOTIDE SEQUENCE [LARGE SCALE GENOMIC DNA]</scope>
    <source>
        <strain evidence="4 5">DSM 18760</strain>
    </source>
</reference>
<dbReference type="SUPFAM" id="SSF53590">
    <property type="entry name" value="Nucleoside hydrolase"/>
    <property type="match status" value="1"/>
</dbReference>
<dbReference type="GO" id="GO:0045437">
    <property type="term" value="F:uridine nucleosidase activity"/>
    <property type="evidence" value="ECO:0007669"/>
    <property type="project" value="UniProtKB-ARBA"/>
</dbReference>
<dbReference type="PANTHER" id="PTHR12304:SF4">
    <property type="entry name" value="URIDINE NUCLEOSIDASE"/>
    <property type="match status" value="1"/>
</dbReference>
<dbReference type="GO" id="GO:0008477">
    <property type="term" value="F:purine nucleosidase activity"/>
    <property type="evidence" value="ECO:0007669"/>
    <property type="project" value="TreeGrafter"/>
</dbReference>
<dbReference type="CDD" id="cd02651">
    <property type="entry name" value="nuc_hydro_IU_UC_XIUA"/>
    <property type="match status" value="1"/>
</dbReference>
<dbReference type="Gene3D" id="3.90.245.10">
    <property type="entry name" value="Ribonucleoside hydrolase-like"/>
    <property type="match status" value="1"/>
</dbReference>
<organism evidence="4 5">
    <name type="scientific">Natranaerobius trueperi</name>
    <dbReference type="NCBI Taxonomy" id="759412"/>
    <lineage>
        <taxon>Bacteria</taxon>
        <taxon>Bacillati</taxon>
        <taxon>Bacillota</taxon>
        <taxon>Clostridia</taxon>
        <taxon>Natranaerobiales</taxon>
        <taxon>Natranaerobiaceae</taxon>
        <taxon>Natranaerobius</taxon>
    </lineage>
</organism>
<dbReference type="PROSITE" id="PS01247">
    <property type="entry name" value="IUNH"/>
    <property type="match status" value="1"/>
</dbReference>
<feature type="domain" description="Inosine/uridine-preferring nucleoside hydrolase" evidence="3">
    <location>
        <begin position="4"/>
        <end position="303"/>
    </location>
</feature>
<dbReference type="InterPro" id="IPR001910">
    <property type="entry name" value="Inosine/uridine_hydrolase_dom"/>
</dbReference>
<proteinExistence type="predicted"/>
<dbReference type="EMBL" id="NIQC01000001">
    <property type="protein sequence ID" value="OWZ84902.1"/>
    <property type="molecule type" value="Genomic_DNA"/>
</dbReference>
<evidence type="ECO:0000313" key="4">
    <source>
        <dbReference type="EMBL" id="OWZ84902.1"/>
    </source>
</evidence>
<name>A0A226C1J0_9FIRM</name>
<accession>A0A226C1J0</accession>
<dbReference type="AlphaFoldDB" id="A0A226C1J0"/>
<dbReference type="InterPro" id="IPR023186">
    <property type="entry name" value="IUNH"/>
</dbReference>
<keyword evidence="1" id="KW-0378">Hydrolase</keyword>
<dbReference type="InterPro" id="IPR036452">
    <property type="entry name" value="Ribo_hydro-like"/>
</dbReference>
<comment type="caution">
    <text evidence="4">The sequence shown here is derived from an EMBL/GenBank/DDBJ whole genome shotgun (WGS) entry which is preliminary data.</text>
</comment>
<evidence type="ECO:0000256" key="1">
    <source>
        <dbReference type="ARBA" id="ARBA00022801"/>
    </source>
</evidence>
<dbReference type="GO" id="GO:0005829">
    <property type="term" value="C:cytosol"/>
    <property type="evidence" value="ECO:0007669"/>
    <property type="project" value="TreeGrafter"/>
</dbReference>
<protein>
    <recommendedName>
        <fullName evidence="3">Inosine/uridine-preferring nucleoside hydrolase domain-containing protein</fullName>
    </recommendedName>
</protein>